<dbReference type="InterPro" id="IPR013783">
    <property type="entry name" value="Ig-like_fold"/>
</dbReference>
<dbReference type="Gene3D" id="2.60.40.10">
    <property type="entry name" value="Immunoglobulins"/>
    <property type="match status" value="1"/>
</dbReference>
<gene>
    <name evidence="3" type="primary">omcB_2</name>
    <name evidence="3" type="ORF">Mal33_27520</name>
</gene>
<dbReference type="Proteomes" id="UP000316770">
    <property type="component" value="Chromosome"/>
</dbReference>
<protein>
    <submittedName>
        <fullName evidence="3">Large cysteine-rich periplasmic protein OmcB</fullName>
    </submittedName>
</protein>
<feature type="region of interest" description="Disordered" evidence="1">
    <location>
        <begin position="266"/>
        <end position="350"/>
    </location>
</feature>
<sequence>MKRLGTRLGMLVGVVGLAVMAITQAQKDYSSTSSLEFVDLKKQLAPPRPIDGDGFEGSSWPAPPDTQIVRGSDSGVAPIESSVSAPPAIQLASHQEPVDGGAVTAPPSFSMPVIQDSSETPKFDAPASPGFSAPAPANADAPDSPSFDLPATLPTDAGESDDPQIGTGVAAAPAAMSAFAAPSADLEAPAAAPQTNSSAASQPQTIQMPDSAFEGVGQAAAAAQPEAAPAPAPAPSAADSSIMTQSGVGIQRGPLVDSPNAFRTEAAPAAAPSMTSAGFNAPSQSTAPAAAPMSADPSGSMAPPPAAAPAIPREAIAGPAPTARTTPAPFTAAPAARSSQPSQRAVDPGSVLAQPGSRLLEGAQAPSVTIHKRAPEEINVGKQATLAIQIRNTGVSDALNVVVTDAIPEGMELIEASPEPQIQGKLMTWEFGDLEPAGERTITLQMMPVAEGELGSVARLSFEAAASVRTLSTRPELKIVQRASEQVLVGQQVEIEIEVSNPGTGTAYGVVLQEDVPDGLEHPKGKQLDNLLGDIQPGQVRRQRLILKAAKPGVANNFIQLISEDQVVAKNELPIEVISPELAIQMDGPTRRFLERQATYQLRIANSGTASATNVDVVAYLDRGLSFVSTEYKGQYDATRHAVFWSLAELPVGEIGEVPLVLLPIEPGEQMVRLEAQADLGIQARNEKPITVETLAEITFSVNDDHDPIETGSLTTYAIRITNSGSREDNNVQLKLAIPPGMEYVRSDQQAQVDGRGIVTFAPLPRMTAQDEHTFHITVKGVATGTHVLKAILTSEQSRVPVTKEESTMVYADQ</sequence>
<evidence type="ECO:0000259" key="2">
    <source>
        <dbReference type="Pfam" id="PF01345"/>
    </source>
</evidence>
<proteinExistence type="predicted"/>
<feature type="domain" description="DUF11" evidence="2">
    <location>
        <begin position="592"/>
        <end position="658"/>
    </location>
</feature>
<dbReference type="InterPro" id="IPR051172">
    <property type="entry name" value="Chlamydia_OmcB"/>
</dbReference>
<dbReference type="PANTHER" id="PTHR34819:SF3">
    <property type="entry name" value="CELL SURFACE PROTEIN"/>
    <property type="match status" value="1"/>
</dbReference>
<name>A0A518IUJ1_9BACT</name>
<feature type="compositionally biased region" description="Low complexity" evidence="1">
    <location>
        <begin position="281"/>
        <end position="301"/>
    </location>
</feature>
<dbReference type="RefSeq" id="WP_145285541.1">
    <property type="nucleotide sequence ID" value="NZ_CP036318.1"/>
</dbReference>
<feature type="region of interest" description="Disordered" evidence="1">
    <location>
        <begin position="215"/>
        <end position="240"/>
    </location>
</feature>
<evidence type="ECO:0000256" key="1">
    <source>
        <dbReference type="SAM" id="MobiDB-lite"/>
    </source>
</evidence>
<keyword evidence="4" id="KW-1185">Reference proteome</keyword>
<dbReference type="Pfam" id="PF01345">
    <property type="entry name" value="DUF11"/>
    <property type="match status" value="3"/>
</dbReference>
<evidence type="ECO:0000313" key="4">
    <source>
        <dbReference type="Proteomes" id="UP000316770"/>
    </source>
</evidence>
<feature type="region of interest" description="Disordered" evidence="1">
    <location>
        <begin position="46"/>
        <end position="81"/>
    </location>
</feature>
<feature type="compositionally biased region" description="Low complexity" evidence="1">
    <location>
        <begin position="308"/>
        <end position="345"/>
    </location>
</feature>
<reference evidence="3 4" key="1">
    <citation type="submission" date="2019-02" db="EMBL/GenBank/DDBJ databases">
        <title>Deep-cultivation of Planctomycetes and their phenomic and genomic characterization uncovers novel biology.</title>
        <authorList>
            <person name="Wiegand S."/>
            <person name="Jogler M."/>
            <person name="Boedeker C."/>
            <person name="Pinto D."/>
            <person name="Vollmers J."/>
            <person name="Rivas-Marin E."/>
            <person name="Kohn T."/>
            <person name="Peeters S.H."/>
            <person name="Heuer A."/>
            <person name="Rast P."/>
            <person name="Oberbeckmann S."/>
            <person name="Bunk B."/>
            <person name="Jeske O."/>
            <person name="Meyerdierks A."/>
            <person name="Storesund J.E."/>
            <person name="Kallscheuer N."/>
            <person name="Luecker S."/>
            <person name="Lage O.M."/>
            <person name="Pohl T."/>
            <person name="Merkel B.J."/>
            <person name="Hornburger P."/>
            <person name="Mueller R.-W."/>
            <person name="Bruemmer F."/>
            <person name="Labrenz M."/>
            <person name="Spormann A.M."/>
            <person name="Op den Camp H."/>
            <person name="Overmann J."/>
            <person name="Amann R."/>
            <person name="Jetten M.S.M."/>
            <person name="Mascher T."/>
            <person name="Medema M.H."/>
            <person name="Devos D.P."/>
            <person name="Kaster A.-K."/>
            <person name="Ovreas L."/>
            <person name="Rohde M."/>
            <person name="Galperin M.Y."/>
            <person name="Jogler C."/>
        </authorList>
    </citation>
    <scope>NUCLEOTIDE SEQUENCE [LARGE SCALE GENOMIC DNA]</scope>
    <source>
        <strain evidence="3 4">Mal33</strain>
    </source>
</reference>
<evidence type="ECO:0000313" key="3">
    <source>
        <dbReference type="EMBL" id="QDV56753.1"/>
    </source>
</evidence>
<accession>A0A518IUJ1</accession>
<feature type="domain" description="DUF11" evidence="2">
    <location>
        <begin position="371"/>
        <end position="454"/>
    </location>
</feature>
<feature type="domain" description="DUF11" evidence="2">
    <location>
        <begin position="705"/>
        <end position="797"/>
    </location>
</feature>
<feature type="region of interest" description="Disordered" evidence="1">
    <location>
        <begin position="97"/>
        <end position="167"/>
    </location>
</feature>
<dbReference type="InterPro" id="IPR047589">
    <property type="entry name" value="DUF11_rpt"/>
</dbReference>
<dbReference type="InterPro" id="IPR001434">
    <property type="entry name" value="OmcB-like_DUF11"/>
</dbReference>
<feature type="compositionally biased region" description="Low complexity" evidence="1">
    <location>
        <begin position="125"/>
        <end position="148"/>
    </location>
</feature>
<organism evidence="3 4">
    <name type="scientific">Rosistilla oblonga</name>
    <dbReference type="NCBI Taxonomy" id="2527990"/>
    <lineage>
        <taxon>Bacteria</taxon>
        <taxon>Pseudomonadati</taxon>
        <taxon>Planctomycetota</taxon>
        <taxon>Planctomycetia</taxon>
        <taxon>Pirellulales</taxon>
        <taxon>Pirellulaceae</taxon>
        <taxon>Rosistilla</taxon>
    </lineage>
</organism>
<dbReference type="PANTHER" id="PTHR34819">
    <property type="entry name" value="LARGE CYSTEINE-RICH PERIPLASMIC PROTEIN OMCB"/>
    <property type="match status" value="1"/>
</dbReference>
<dbReference type="AlphaFoldDB" id="A0A518IUJ1"/>
<dbReference type="EMBL" id="CP036318">
    <property type="protein sequence ID" value="QDV56753.1"/>
    <property type="molecule type" value="Genomic_DNA"/>
</dbReference>
<dbReference type="NCBIfam" id="TIGR01451">
    <property type="entry name" value="B_ant_repeat"/>
    <property type="match status" value="1"/>
</dbReference>